<dbReference type="InterPro" id="IPR011006">
    <property type="entry name" value="CheY-like_superfamily"/>
</dbReference>
<dbReference type="SUPFAM" id="SSF52172">
    <property type="entry name" value="CheY-like"/>
    <property type="match status" value="1"/>
</dbReference>
<dbReference type="PANTHER" id="PTHR43228">
    <property type="entry name" value="TWO-COMPONENT RESPONSE REGULATOR"/>
    <property type="match status" value="1"/>
</dbReference>
<dbReference type="RefSeq" id="WP_069644166.1">
    <property type="nucleotide sequence ID" value="NZ_MIJE01000034.1"/>
</dbReference>
<dbReference type="PANTHER" id="PTHR43228:SF1">
    <property type="entry name" value="TWO-COMPONENT RESPONSE REGULATOR ARR22"/>
    <property type="match status" value="1"/>
</dbReference>
<organism evidence="3 4">
    <name type="scientific">Desulfuribacillus alkaliarsenatis</name>
    <dbReference type="NCBI Taxonomy" id="766136"/>
    <lineage>
        <taxon>Bacteria</taxon>
        <taxon>Bacillati</taxon>
        <taxon>Bacillota</taxon>
        <taxon>Desulfuribacillia</taxon>
        <taxon>Desulfuribacillales</taxon>
        <taxon>Desulfuribacillaceae</taxon>
        <taxon>Desulfuribacillus</taxon>
    </lineage>
</organism>
<reference evidence="3 4" key="1">
    <citation type="submission" date="2016-09" db="EMBL/GenBank/DDBJ databases">
        <title>Draft genome sequence for the type strain of Desulfuribacillus alkaliarsenatis AHT28, an obligately anaerobic, sulfidogenic bacterium isolated from Russian soda lake sediments.</title>
        <authorList>
            <person name="Abin C.A."/>
            <person name="Hollibaugh J.T."/>
        </authorList>
    </citation>
    <scope>NUCLEOTIDE SEQUENCE [LARGE SCALE GENOMIC DNA]</scope>
    <source>
        <strain evidence="3 4">AHT28</strain>
    </source>
</reference>
<dbReference type="InterPro" id="IPR001789">
    <property type="entry name" value="Sig_transdc_resp-reg_receiver"/>
</dbReference>
<evidence type="ECO:0000259" key="2">
    <source>
        <dbReference type="PROSITE" id="PS50110"/>
    </source>
</evidence>
<dbReference type="SMART" id="SM00448">
    <property type="entry name" value="REC"/>
    <property type="match status" value="1"/>
</dbReference>
<name>A0A1E5FZ94_9FIRM</name>
<feature type="modified residue" description="4-aspartylphosphate" evidence="1">
    <location>
        <position position="54"/>
    </location>
</feature>
<evidence type="ECO:0000313" key="3">
    <source>
        <dbReference type="EMBL" id="OEF95893.1"/>
    </source>
</evidence>
<proteinExistence type="predicted"/>
<sequence length="121" mass="13416">MSRSVLVVDDTTFIRKVMRDILESNGYNVVGEAINGKQALEMYQQHAPALVIMDIAMPEMDGFEAVEQIKKIDNNAKIIMCSVMGYKEAVTRCIEAGASDYIVKPIKTERVLAAVEKAFSV</sequence>
<dbReference type="Pfam" id="PF00072">
    <property type="entry name" value="Response_reg"/>
    <property type="match status" value="1"/>
</dbReference>
<dbReference type="Gene3D" id="3.40.50.2300">
    <property type="match status" value="1"/>
</dbReference>
<comment type="caution">
    <text evidence="3">The sequence shown here is derived from an EMBL/GenBank/DDBJ whole genome shotgun (WGS) entry which is preliminary data.</text>
</comment>
<gene>
    <name evidence="3" type="ORF">BHF68_10905</name>
</gene>
<keyword evidence="1" id="KW-0597">Phosphoprotein</keyword>
<dbReference type="STRING" id="766136.BHF68_10905"/>
<dbReference type="EMBL" id="MIJE01000034">
    <property type="protein sequence ID" value="OEF95893.1"/>
    <property type="molecule type" value="Genomic_DNA"/>
</dbReference>
<dbReference type="InterPro" id="IPR052048">
    <property type="entry name" value="ST_Response_Regulator"/>
</dbReference>
<dbReference type="OrthoDB" id="9780153at2"/>
<dbReference type="PROSITE" id="PS50110">
    <property type="entry name" value="RESPONSE_REGULATORY"/>
    <property type="match status" value="1"/>
</dbReference>
<accession>A0A1E5FZ94</accession>
<feature type="domain" description="Response regulatory" evidence="2">
    <location>
        <begin position="4"/>
        <end position="119"/>
    </location>
</feature>
<dbReference type="AlphaFoldDB" id="A0A1E5FZ94"/>
<evidence type="ECO:0000313" key="4">
    <source>
        <dbReference type="Proteomes" id="UP000094296"/>
    </source>
</evidence>
<dbReference type="Proteomes" id="UP000094296">
    <property type="component" value="Unassembled WGS sequence"/>
</dbReference>
<protein>
    <submittedName>
        <fullName evidence="3">Two-component system response regulator</fullName>
    </submittedName>
</protein>
<evidence type="ECO:0000256" key="1">
    <source>
        <dbReference type="PROSITE-ProRule" id="PRU00169"/>
    </source>
</evidence>
<dbReference type="GO" id="GO:0000160">
    <property type="term" value="P:phosphorelay signal transduction system"/>
    <property type="evidence" value="ECO:0007669"/>
    <property type="project" value="InterPro"/>
</dbReference>
<keyword evidence="4" id="KW-1185">Reference proteome</keyword>